<dbReference type="AlphaFoldDB" id="A0A0C9SYA6"/>
<protein>
    <submittedName>
        <fullName evidence="1">Uncharacterized protein</fullName>
    </submittedName>
</protein>
<organism evidence="1 2">
    <name type="scientific">Paxillus involutus ATCC 200175</name>
    <dbReference type="NCBI Taxonomy" id="664439"/>
    <lineage>
        <taxon>Eukaryota</taxon>
        <taxon>Fungi</taxon>
        <taxon>Dikarya</taxon>
        <taxon>Basidiomycota</taxon>
        <taxon>Agaricomycotina</taxon>
        <taxon>Agaricomycetes</taxon>
        <taxon>Agaricomycetidae</taxon>
        <taxon>Boletales</taxon>
        <taxon>Paxilineae</taxon>
        <taxon>Paxillaceae</taxon>
        <taxon>Paxillus</taxon>
    </lineage>
</organism>
<reference evidence="1 2" key="1">
    <citation type="submission" date="2014-06" db="EMBL/GenBank/DDBJ databases">
        <authorList>
            <consortium name="DOE Joint Genome Institute"/>
            <person name="Kuo A."/>
            <person name="Kohler A."/>
            <person name="Nagy L.G."/>
            <person name="Floudas D."/>
            <person name="Copeland A."/>
            <person name="Barry K.W."/>
            <person name="Cichocki N."/>
            <person name="Veneault-Fourrey C."/>
            <person name="LaButti K."/>
            <person name="Lindquist E.A."/>
            <person name="Lipzen A."/>
            <person name="Lundell T."/>
            <person name="Morin E."/>
            <person name="Murat C."/>
            <person name="Sun H."/>
            <person name="Tunlid A."/>
            <person name="Henrissat B."/>
            <person name="Grigoriev I.V."/>
            <person name="Hibbett D.S."/>
            <person name="Martin F."/>
            <person name="Nordberg H.P."/>
            <person name="Cantor M.N."/>
            <person name="Hua S.X."/>
        </authorList>
    </citation>
    <scope>NUCLEOTIDE SEQUENCE [LARGE SCALE GENOMIC DNA]</scope>
    <source>
        <strain evidence="1 2">ATCC 200175</strain>
    </source>
</reference>
<reference evidence="2" key="2">
    <citation type="submission" date="2015-01" db="EMBL/GenBank/DDBJ databases">
        <title>Evolutionary Origins and Diversification of the Mycorrhizal Mutualists.</title>
        <authorList>
            <consortium name="DOE Joint Genome Institute"/>
            <consortium name="Mycorrhizal Genomics Consortium"/>
            <person name="Kohler A."/>
            <person name="Kuo A."/>
            <person name="Nagy L.G."/>
            <person name="Floudas D."/>
            <person name="Copeland A."/>
            <person name="Barry K.W."/>
            <person name="Cichocki N."/>
            <person name="Veneault-Fourrey C."/>
            <person name="LaButti K."/>
            <person name="Lindquist E.A."/>
            <person name="Lipzen A."/>
            <person name="Lundell T."/>
            <person name="Morin E."/>
            <person name="Murat C."/>
            <person name="Riley R."/>
            <person name="Ohm R."/>
            <person name="Sun H."/>
            <person name="Tunlid A."/>
            <person name="Henrissat B."/>
            <person name="Grigoriev I.V."/>
            <person name="Hibbett D.S."/>
            <person name="Martin F."/>
        </authorList>
    </citation>
    <scope>NUCLEOTIDE SEQUENCE [LARGE SCALE GENOMIC DNA]</scope>
    <source>
        <strain evidence="2">ATCC 200175</strain>
    </source>
</reference>
<dbReference type="EMBL" id="KN819339">
    <property type="protein sequence ID" value="KIJ14904.1"/>
    <property type="molecule type" value="Genomic_DNA"/>
</dbReference>
<name>A0A0C9SYA6_PAXIN</name>
<sequence length="473" mass="54307">MELNRLWSFIQDPLFDPKAHEGFNHDREQKLLEKYIQDASNPFHAEHGWHKSTVSIHLPNEKTKFHSEEDPDVPVLDIKGVYHRSLTAIIKSTFEDNISTTFHMTPFRQFWKASEEHTVNVFSEAYSSPALLEAYEEINALPREPGDDLEHVVASLMMWSDATHLASFGDASLWPFYLYFGNQSKYTRGKPTASACHHVAYIPTLPDDFQDTYAHHYGEASSDETYTHCKRELVQAIWKLLLDKEFMHAYKYGLVIRCGDGITRRIFPRFFTYSADYPEKILLACIKFLGGCPCPRCLVKKADIPRMGMKSDMNQRERTSRVDDVQRRRKVEHARGHIFKGGAGVGSARVKAILQSESLVPTRNAFSEQLSEFHPSFNFFVMFVVDLLHEFELGVWKAIFTHLMRILYAAGGTAVQELNWRYRGISTFGRGTIQRFHKNASAMKRLAARDFEDLLQVSSIVVWVSIPGSAWAL</sequence>
<evidence type="ECO:0000313" key="2">
    <source>
        <dbReference type="Proteomes" id="UP000053647"/>
    </source>
</evidence>
<gene>
    <name evidence="1" type="ORF">PAXINDRAFT_78160</name>
</gene>
<dbReference type="Proteomes" id="UP000053647">
    <property type="component" value="Unassembled WGS sequence"/>
</dbReference>
<dbReference type="OrthoDB" id="3208495at2759"/>
<keyword evidence="2" id="KW-1185">Reference proteome</keyword>
<accession>A0A0C9SYA6</accession>
<proteinExistence type="predicted"/>
<dbReference type="InterPro" id="IPR041078">
    <property type="entry name" value="Plavaka"/>
</dbReference>
<dbReference type="HOGENOM" id="CLU_002498_2_0_1"/>
<dbReference type="Pfam" id="PF18759">
    <property type="entry name" value="Plavaka"/>
    <property type="match status" value="1"/>
</dbReference>
<evidence type="ECO:0000313" key="1">
    <source>
        <dbReference type="EMBL" id="KIJ14904.1"/>
    </source>
</evidence>